<keyword evidence="1" id="KW-0472">Membrane</keyword>
<dbReference type="AlphaFoldDB" id="A0A919Y7Y7"/>
<dbReference type="Proteomes" id="UP000682811">
    <property type="component" value="Unassembled WGS sequence"/>
</dbReference>
<keyword evidence="1" id="KW-1133">Transmembrane helix</keyword>
<gene>
    <name evidence="2" type="ORF">J34TS1_13910</name>
</gene>
<comment type="caution">
    <text evidence="2">The sequence shown here is derived from an EMBL/GenBank/DDBJ whole genome shotgun (WGS) entry which is preliminary data.</text>
</comment>
<name>A0A919Y7Y7_9BACL</name>
<organism evidence="2 3">
    <name type="scientific">Paenibacillus azoreducens</name>
    <dbReference type="NCBI Taxonomy" id="116718"/>
    <lineage>
        <taxon>Bacteria</taxon>
        <taxon>Bacillati</taxon>
        <taxon>Bacillota</taxon>
        <taxon>Bacilli</taxon>
        <taxon>Bacillales</taxon>
        <taxon>Paenibacillaceae</taxon>
        <taxon>Paenibacillus</taxon>
    </lineage>
</organism>
<dbReference type="PROSITE" id="PS51257">
    <property type="entry name" value="PROKAR_LIPOPROTEIN"/>
    <property type="match status" value="1"/>
</dbReference>
<reference evidence="2 3" key="1">
    <citation type="submission" date="2021-03" db="EMBL/GenBank/DDBJ databases">
        <title>Antimicrobial resistance genes in bacteria isolated from Japanese honey, and their potential for conferring macrolide and lincosamide resistance in the American foulbrood pathogen Paenibacillus larvae.</title>
        <authorList>
            <person name="Okamoto M."/>
            <person name="Kumagai M."/>
            <person name="Kanamori H."/>
            <person name="Takamatsu D."/>
        </authorList>
    </citation>
    <scope>NUCLEOTIDE SEQUENCE [LARGE SCALE GENOMIC DNA]</scope>
    <source>
        <strain evidence="2 3">J34TS1</strain>
    </source>
</reference>
<protein>
    <recommendedName>
        <fullName evidence="4">DUF4340 domain-containing protein</fullName>
    </recommendedName>
</protein>
<proteinExistence type="predicted"/>
<evidence type="ECO:0000313" key="3">
    <source>
        <dbReference type="Proteomes" id="UP000682811"/>
    </source>
</evidence>
<accession>A0A919Y7Y7</accession>
<sequence length="189" mass="21051">MKKWTPVFIIVICIILIGCVAYFVLPYRTDAPGITLPDKNKPLPETEETVWINKEKVVSVEWDGKRTSWLLRRSGSGENPKGNEWTLNGNAVNGKEAETIISEMNALFIKATQNPRQTSSLKNEAIDTTVTIVSGPDNDEKVYFVAVAPDDPQSFWIVPAGEAEIYPVSVKDMQLLEKTIDQIKASAKK</sequence>
<dbReference type="RefSeq" id="WP_212977611.1">
    <property type="nucleotide sequence ID" value="NZ_AP025343.1"/>
</dbReference>
<keyword evidence="1" id="KW-0812">Transmembrane</keyword>
<dbReference type="EMBL" id="BORT01000004">
    <property type="protein sequence ID" value="GIO46626.1"/>
    <property type="molecule type" value="Genomic_DNA"/>
</dbReference>
<feature type="transmembrane region" description="Helical" evidence="1">
    <location>
        <begin position="7"/>
        <end position="25"/>
    </location>
</feature>
<evidence type="ECO:0008006" key="4">
    <source>
        <dbReference type="Google" id="ProtNLM"/>
    </source>
</evidence>
<evidence type="ECO:0000256" key="1">
    <source>
        <dbReference type="SAM" id="Phobius"/>
    </source>
</evidence>
<evidence type="ECO:0000313" key="2">
    <source>
        <dbReference type="EMBL" id="GIO46626.1"/>
    </source>
</evidence>
<keyword evidence="3" id="KW-1185">Reference proteome</keyword>